<dbReference type="RefSeq" id="WP_212993570.1">
    <property type="nucleotide sequence ID" value="NZ_BAABEA010000041.1"/>
</dbReference>
<evidence type="ECO:0000313" key="4">
    <source>
        <dbReference type="Proteomes" id="UP000681340"/>
    </source>
</evidence>
<dbReference type="Pfam" id="PF00582">
    <property type="entry name" value="Usp"/>
    <property type="match status" value="2"/>
</dbReference>
<organism evidence="3 4">
    <name type="scientific">Actinoplanes auranticolor</name>
    <dbReference type="NCBI Taxonomy" id="47988"/>
    <lineage>
        <taxon>Bacteria</taxon>
        <taxon>Bacillati</taxon>
        <taxon>Actinomycetota</taxon>
        <taxon>Actinomycetes</taxon>
        <taxon>Micromonosporales</taxon>
        <taxon>Micromonosporaceae</taxon>
        <taxon>Actinoplanes</taxon>
    </lineage>
</organism>
<dbReference type="Proteomes" id="UP000681340">
    <property type="component" value="Unassembled WGS sequence"/>
</dbReference>
<dbReference type="InterPro" id="IPR006016">
    <property type="entry name" value="UspA"/>
</dbReference>
<evidence type="ECO:0000256" key="1">
    <source>
        <dbReference type="ARBA" id="ARBA00008791"/>
    </source>
</evidence>
<sequence length="289" mass="30413">MTAKRIIVGYDRSADARAAARWALDEAARTAALVEFFYAYEWPEWAPAASTIPAPAVWPDGETDRAIKGSLHEAVTAAKQTHPGVRTEISIVQASTALMLIERSADAGLIVVGSRGHSAVAGLLGSVSVAVSAHAHCPVIVVRGDAAATRPVVVGVDDSPSAHLALDFAVEQAVARGVPLRVIRAWRPVTGIWENSALVTRTVTAEERRPLDELVAGWRDKYPHLDISAEAVVDHPANALALASTTAQLLVVGTRGRGAVRGMVLGSVSQHLLHHSACTVAVVRELPGA</sequence>
<name>A0A919VUZ9_9ACTN</name>
<dbReference type="PRINTS" id="PR01438">
    <property type="entry name" value="UNVRSLSTRESS"/>
</dbReference>
<dbReference type="SUPFAM" id="SSF52402">
    <property type="entry name" value="Adenine nucleotide alpha hydrolases-like"/>
    <property type="match status" value="2"/>
</dbReference>
<keyword evidence="4" id="KW-1185">Reference proteome</keyword>
<dbReference type="PANTHER" id="PTHR31964">
    <property type="entry name" value="ADENINE NUCLEOTIDE ALPHA HYDROLASES-LIKE SUPERFAMILY PROTEIN"/>
    <property type="match status" value="1"/>
</dbReference>
<feature type="domain" description="UspA" evidence="2">
    <location>
        <begin position="150"/>
        <end position="284"/>
    </location>
</feature>
<reference evidence="3" key="1">
    <citation type="submission" date="2021-03" db="EMBL/GenBank/DDBJ databases">
        <title>Whole genome shotgun sequence of Actinoplanes auranticolor NBRC 12245.</title>
        <authorList>
            <person name="Komaki H."/>
            <person name="Tamura T."/>
        </authorList>
    </citation>
    <scope>NUCLEOTIDE SEQUENCE</scope>
    <source>
        <strain evidence="3">NBRC 12245</strain>
    </source>
</reference>
<dbReference type="Gene3D" id="3.40.50.620">
    <property type="entry name" value="HUPs"/>
    <property type="match status" value="2"/>
</dbReference>
<dbReference type="EMBL" id="BOQL01000068">
    <property type="protein sequence ID" value="GIM77741.1"/>
    <property type="molecule type" value="Genomic_DNA"/>
</dbReference>
<comment type="caution">
    <text evidence="3">The sequence shown here is derived from an EMBL/GenBank/DDBJ whole genome shotgun (WGS) entry which is preliminary data.</text>
</comment>
<dbReference type="InterPro" id="IPR006015">
    <property type="entry name" value="Universal_stress_UspA"/>
</dbReference>
<dbReference type="AlphaFoldDB" id="A0A919VUZ9"/>
<protein>
    <submittedName>
        <fullName evidence="3">Universal stress protein</fullName>
    </submittedName>
</protein>
<gene>
    <name evidence="3" type="ORF">Aau02nite_77470</name>
</gene>
<comment type="similarity">
    <text evidence="1">Belongs to the universal stress protein A family.</text>
</comment>
<proteinExistence type="inferred from homology"/>
<accession>A0A919VUZ9</accession>
<dbReference type="InterPro" id="IPR014729">
    <property type="entry name" value="Rossmann-like_a/b/a_fold"/>
</dbReference>
<evidence type="ECO:0000259" key="2">
    <source>
        <dbReference type="Pfam" id="PF00582"/>
    </source>
</evidence>
<evidence type="ECO:0000313" key="3">
    <source>
        <dbReference type="EMBL" id="GIM77741.1"/>
    </source>
</evidence>
<dbReference type="PANTHER" id="PTHR31964:SF113">
    <property type="entry name" value="USPA DOMAIN-CONTAINING PROTEIN"/>
    <property type="match status" value="1"/>
</dbReference>
<feature type="domain" description="UspA" evidence="2">
    <location>
        <begin position="4"/>
        <end position="143"/>
    </location>
</feature>